<feature type="transmembrane region" description="Helical" evidence="1">
    <location>
        <begin position="57"/>
        <end position="78"/>
    </location>
</feature>
<evidence type="ECO:0000313" key="2">
    <source>
        <dbReference type="EMBL" id="MEZ3165403.1"/>
    </source>
</evidence>
<evidence type="ECO:0000313" key="3">
    <source>
        <dbReference type="Proteomes" id="UP001567572"/>
    </source>
</evidence>
<name>A0ABD5M608_9EURY</name>
<evidence type="ECO:0000256" key="1">
    <source>
        <dbReference type="SAM" id="Phobius"/>
    </source>
</evidence>
<proteinExistence type="predicted"/>
<dbReference type="EMBL" id="JBEDNY010000007">
    <property type="protein sequence ID" value="MEZ3165403.1"/>
    <property type="molecule type" value="Genomic_DNA"/>
</dbReference>
<dbReference type="Proteomes" id="UP001567572">
    <property type="component" value="Unassembled WGS sequence"/>
</dbReference>
<feature type="transmembrane region" description="Helical" evidence="1">
    <location>
        <begin position="90"/>
        <end position="114"/>
    </location>
</feature>
<keyword evidence="3" id="KW-1185">Reference proteome</keyword>
<keyword evidence="1" id="KW-0472">Membrane</keyword>
<dbReference type="RefSeq" id="WP_371163426.1">
    <property type="nucleotide sequence ID" value="NZ_JBEDNY010000007.1"/>
</dbReference>
<protein>
    <submittedName>
        <fullName evidence="2">Uncharacterized protein</fullName>
    </submittedName>
</protein>
<comment type="caution">
    <text evidence="2">The sequence shown here is derived from an EMBL/GenBank/DDBJ whole genome shotgun (WGS) entry which is preliminary data.</text>
</comment>
<organism evidence="2 3">
    <name type="scientific">Halorubrum miltondacostae</name>
    <dbReference type="NCBI Taxonomy" id="3076378"/>
    <lineage>
        <taxon>Archaea</taxon>
        <taxon>Methanobacteriati</taxon>
        <taxon>Methanobacteriota</taxon>
        <taxon>Stenosarchaea group</taxon>
        <taxon>Halobacteria</taxon>
        <taxon>Halobacteriales</taxon>
        <taxon>Haloferacaceae</taxon>
        <taxon>Halorubrum</taxon>
    </lineage>
</organism>
<reference evidence="2 3" key="1">
    <citation type="submission" date="2024-06" db="EMBL/GenBank/DDBJ databases">
        <title>Halorubrum miltondacostae sp. nov., a potential PHA producer isolated from an inland solar saltern in Rio Maior, Portugal.</title>
        <authorList>
            <person name="Albuquerque L."/>
            <person name="Viver T."/>
            <person name="Barroso C."/>
            <person name="Claudino R."/>
            <person name="Galvan M."/>
            <person name="Simoes G."/>
            <person name="Lobo Da Cunha A."/>
            <person name="Egas C."/>
        </authorList>
    </citation>
    <scope>NUCLEOTIDE SEQUENCE [LARGE SCALE GENOMIC DNA]</scope>
    <source>
        <strain evidence="2 3">RMP-11</strain>
    </source>
</reference>
<keyword evidence="1" id="KW-0812">Transmembrane</keyword>
<sequence>MLDDFFSAFRYFRNVDSNSPETTIGKGRKVVRKYAFAIALAVAAGVATGILRSPDAFLLSIYTLIPFAFDSSLILNSIPLIGRTAPRVMILVELGNGIGAASIGISLSTVYMIYRKVGAASMTISWFQWKRNN</sequence>
<accession>A0ABD5M608</accession>
<dbReference type="AlphaFoldDB" id="A0ABD5M608"/>
<gene>
    <name evidence="2" type="ORF">ABNG04_16315</name>
</gene>
<keyword evidence="1" id="KW-1133">Transmembrane helix</keyword>
<feature type="transmembrane region" description="Helical" evidence="1">
    <location>
        <begin position="34"/>
        <end position="51"/>
    </location>
</feature>